<dbReference type="Proteomes" id="UP001203058">
    <property type="component" value="Unassembled WGS sequence"/>
</dbReference>
<proteinExistence type="predicted"/>
<accession>A0ABS9VNY4</accession>
<gene>
    <name evidence="2" type="ORF">LZ016_11360</name>
</gene>
<protein>
    <submittedName>
        <fullName evidence="2">Uncharacterized protein</fullName>
    </submittedName>
</protein>
<evidence type="ECO:0000313" key="2">
    <source>
        <dbReference type="EMBL" id="MCH8616694.1"/>
    </source>
</evidence>
<name>A0ABS9VNY4_9SPHN</name>
<sequence length="319" mass="35340">MSIPVICDRCRATGTARQGDFSHLGDLLDFEPVPVRQRVNGWDADAQRAFIALLASTGSKRRAALAIGRNAYGMDQLLKRPGSTSLRIAYDRAKAIAKANGSMKIAQGVADAAARNAQLAPPSRLRGAEPEPDPAISDDQKLEVIENIVRKYLGKVRMEREERLAGNIVAADFYLRQITFIEIGLDLAATELSISAFDLLASFRRDGHGWIRIAETPFSAALDEQRRKLWAAAGKPERPEHPPRRFLQHLFDYALEPSRAHVGATTPPAAGYSEEQWSEMTTEAQRQARRDELAAEAARQIEWEAKAQADFLIRQGEQA</sequence>
<evidence type="ECO:0000313" key="3">
    <source>
        <dbReference type="Proteomes" id="UP001203058"/>
    </source>
</evidence>
<keyword evidence="3" id="KW-1185">Reference proteome</keyword>
<dbReference type="EMBL" id="JAKZHW010000002">
    <property type="protein sequence ID" value="MCH8616694.1"/>
    <property type="molecule type" value="Genomic_DNA"/>
</dbReference>
<organism evidence="2 3">
    <name type="scientific">Sphingomonas telluris</name>
    <dbReference type="NCBI Taxonomy" id="2907998"/>
    <lineage>
        <taxon>Bacteria</taxon>
        <taxon>Pseudomonadati</taxon>
        <taxon>Pseudomonadota</taxon>
        <taxon>Alphaproteobacteria</taxon>
        <taxon>Sphingomonadales</taxon>
        <taxon>Sphingomonadaceae</taxon>
        <taxon>Sphingomonas</taxon>
    </lineage>
</organism>
<dbReference type="RefSeq" id="WP_241447591.1">
    <property type="nucleotide sequence ID" value="NZ_JAKZHW010000002.1"/>
</dbReference>
<reference evidence="2 3" key="1">
    <citation type="submission" date="2022-03" db="EMBL/GenBank/DDBJ databases">
        <authorList>
            <person name="Jo J.-H."/>
            <person name="Im W.-T."/>
        </authorList>
    </citation>
    <scope>NUCLEOTIDE SEQUENCE [LARGE SCALE GENOMIC DNA]</scope>
    <source>
        <strain evidence="2 3">SM33</strain>
    </source>
</reference>
<evidence type="ECO:0000256" key="1">
    <source>
        <dbReference type="SAM" id="MobiDB-lite"/>
    </source>
</evidence>
<feature type="region of interest" description="Disordered" evidence="1">
    <location>
        <begin position="262"/>
        <end position="293"/>
    </location>
</feature>
<comment type="caution">
    <text evidence="2">The sequence shown here is derived from an EMBL/GenBank/DDBJ whole genome shotgun (WGS) entry which is preliminary data.</text>
</comment>